<evidence type="ECO:0000256" key="1">
    <source>
        <dbReference type="ARBA" id="ARBA00004925"/>
    </source>
</evidence>
<dbReference type="EMBL" id="FOFU01000005">
    <property type="protein sequence ID" value="SEQ52804.1"/>
    <property type="molecule type" value="Genomic_DNA"/>
</dbReference>
<dbReference type="STRING" id="163.SAMN04487775_11029"/>
<accession>A0A1H9GRV9</accession>
<dbReference type="InterPro" id="IPR000182">
    <property type="entry name" value="GNAT_dom"/>
</dbReference>
<feature type="domain" description="N-acetyltransferase" evidence="7">
    <location>
        <begin position="292"/>
        <end position="437"/>
    </location>
</feature>
<dbReference type="GO" id="GO:0004042">
    <property type="term" value="F:L-glutamate N-acetyltransferase activity"/>
    <property type="evidence" value="ECO:0007669"/>
    <property type="project" value="InterPro"/>
</dbReference>
<evidence type="ECO:0000256" key="5">
    <source>
        <dbReference type="ARBA" id="ARBA00023315"/>
    </source>
</evidence>
<evidence type="ECO:0000256" key="2">
    <source>
        <dbReference type="ARBA" id="ARBA00009145"/>
    </source>
</evidence>
<dbReference type="SUPFAM" id="SSF55729">
    <property type="entry name" value="Acyl-CoA N-acyltransferases (Nat)"/>
    <property type="match status" value="1"/>
</dbReference>
<dbReference type="InterPro" id="IPR001048">
    <property type="entry name" value="Asp/Glu/Uridylate_kinase"/>
</dbReference>
<dbReference type="EC" id="2.3.1.1" evidence="3"/>
<keyword evidence="4" id="KW-0808">Transferase</keyword>
<dbReference type="GO" id="GO:0006526">
    <property type="term" value="P:L-arginine biosynthetic process"/>
    <property type="evidence" value="ECO:0007669"/>
    <property type="project" value="UniProtKB-UniPathway"/>
</dbReference>
<dbReference type="PIRSF" id="PIRSF000423">
    <property type="entry name" value="ArgA"/>
    <property type="match status" value="1"/>
</dbReference>
<dbReference type="Pfam" id="PF00696">
    <property type="entry name" value="AA_kinase"/>
    <property type="match status" value="1"/>
</dbReference>
<name>A0A1H9GRV9_9SPIR</name>
<comment type="similarity">
    <text evidence="2">Belongs to the acetyltransferase family. ArgA subfamily.</text>
</comment>
<proteinExistence type="inferred from homology"/>
<dbReference type="InterPro" id="IPR010167">
    <property type="entry name" value="NH2A_AcTrfase"/>
</dbReference>
<dbReference type="SUPFAM" id="SSF53633">
    <property type="entry name" value="Carbamate kinase-like"/>
    <property type="match status" value="1"/>
</dbReference>
<evidence type="ECO:0000256" key="4">
    <source>
        <dbReference type="ARBA" id="ARBA00022679"/>
    </source>
</evidence>
<protein>
    <recommendedName>
        <fullName evidence="3">amino-acid N-acetyltransferase</fullName>
        <ecNumber evidence="3">2.3.1.1</ecNumber>
    </recommendedName>
</protein>
<dbReference type="InterPro" id="IPR016181">
    <property type="entry name" value="Acyl_CoA_acyltransferase"/>
</dbReference>
<dbReference type="AlphaFoldDB" id="A0A1H9GRV9"/>
<dbReference type="OrthoDB" id="9802238at2"/>
<comment type="catalytic activity">
    <reaction evidence="6">
        <text>L-glutamate + acetyl-CoA = N-acetyl-L-glutamate + CoA + H(+)</text>
        <dbReference type="Rhea" id="RHEA:24292"/>
        <dbReference type="ChEBI" id="CHEBI:15378"/>
        <dbReference type="ChEBI" id="CHEBI:29985"/>
        <dbReference type="ChEBI" id="CHEBI:44337"/>
        <dbReference type="ChEBI" id="CHEBI:57287"/>
        <dbReference type="ChEBI" id="CHEBI:57288"/>
        <dbReference type="EC" id="2.3.1.1"/>
    </reaction>
</comment>
<evidence type="ECO:0000259" key="7">
    <source>
        <dbReference type="PROSITE" id="PS51186"/>
    </source>
</evidence>
<dbReference type="HAMAP" id="MF_01105">
    <property type="entry name" value="N_acetyl_glu_synth"/>
    <property type="match status" value="1"/>
</dbReference>
<keyword evidence="5" id="KW-0012">Acyltransferase</keyword>
<dbReference type="GO" id="GO:0005737">
    <property type="term" value="C:cytoplasm"/>
    <property type="evidence" value="ECO:0007669"/>
    <property type="project" value="InterPro"/>
</dbReference>
<dbReference type="PROSITE" id="PS51186">
    <property type="entry name" value="GNAT"/>
    <property type="match status" value="1"/>
</dbReference>
<dbReference type="NCBIfam" id="TIGR01890">
    <property type="entry name" value="N-Ac-Glu-synth"/>
    <property type="match status" value="1"/>
</dbReference>
<dbReference type="PANTHER" id="PTHR30602">
    <property type="entry name" value="AMINO-ACID ACETYLTRANSFERASE"/>
    <property type="match status" value="1"/>
</dbReference>
<evidence type="ECO:0000313" key="8">
    <source>
        <dbReference type="EMBL" id="SEQ52804.1"/>
    </source>
</evidence>
<organism evidence="8 9">
    <name type="scientific">Treponema bryantii</name>
    <dbReference type="NCBI Taxonomy" id="163"/>
    <lineage>
        <taxon>Bacteria</taxon>
        <taxon>Pseudomonadati</taxon>
        <taxon>Spirochaetota</taxon>
        <taxon>Spirochaetia</taxon>
        <taxon>Spirochaetales</taxon>
        <taxon>Treponemataceae</taxon>
        <taxon>Treponema</taxon>
    </lineage>
</organism>
<sequence>MTTSKTAENVRDVIRYLQKFKNALLVIYLDDKTISSPLFSSHIRDIAMLHQAGLKVVLIPGARRRIDEVLDNAKIKWTYNENMRVTTPDAMPLIKMAAFDVSNTVMTSLAANNITAVIGNWVRARGKGVLNGFDYGTAGEIDKLETDAICTVLNDGFIPIFPCIGWNAAGHPYNISSMLLAKQVAMNLKADKLFFMMFNEEIKAQNYAIPEGLALSETGNIPAMDLEEVDRFLDANPSISGEIRNLMKASQEACRAGVTRVHILNGNKDGVLPCEIFSGLGSGTMIYTGGYGKVRPMVQTDIPSVLSIMRPFMDAGKLLPRTEAQLSADLADYIVFELDGGVHACAALHFYQDGQAEIAAVAVDENYAHMGIGPKLMDNLIEQATQADSTSIFIMTTQTADWFEQLGFVEDTIDSLPEERQKLWTPQRNSKVYRLKR</sequence>
<evidence type="ECO:0000256" key="6">
    <source>
        <dbReference type="ARBA" id="ARBA00048372"/>
    </source>
</evidence>
<evidence type="ECO:0000256" key="3">
    <source>
        <dbReference type="ARBA" id="ARBA00012697"/>
    </source>
</evidence>
<dbReference type="CDD" id="cd04301">
    <property type="entry name" value="NAT_SF"/>
    <property type="match status" value="1"/>
</dbReference>
<dbReference type="Proteomes" id="UP000182360">
    <property type="component" value="Unassembled WGS sequence"/>
</dbReference>
<dbReference type="PANTHER" id="PTHR30602:SF12">
    <property type="entry name" value="AMINO-ACID ACETYLTRANSFERASE NAGS1, CHLOROPLASTIC-RELATED"/>
    <property type="match status" value="1"/>
</dbReference>
<dbReference type="UniPathway" id="UPA00068">
    <property type="reaction ID" value="UER00106"/>
</dbReference>
<dbReference type="RefSeq" id="WP_074643850.1">
    <property type="nucleotide sequence ID" value="NZ_AP025286.1"/>
</dbReference>
<dbReference type="Gene3D" id="3.40.1160.10">
    <property type="entry name" value="Acetylglutamate kinase-like"/>
    <property type="match status" value="1"/>
</dbReference>
<keyword evidence="9" id="KW-1185">Reference proteome</keyword>
<dbReference type="InterPro" id="IPR036393">
    <property type="entry name" value="AceGlu_kinase-like_sf"/>
</dbReference>
<dbReference type="Gene3D" id="3.40.630.30">
    <property type="match status" value="1"/>
</dbReference>
<comment type="pathway">
    <text evidence="1">Amino-acid biosynthesis; L-arginine biosynthesis; N(2)-acetyl-L-ornithine from L-glutamate: step 1/4.</text>
</comment>
<reference evidence="8 9" key="1">
    <citation type="submission" date="2016-10" db="EMBL/GenBank/DDBJ databases">
        <authorList>
            <person name="de Groot N.N."/>
        </authorList>
    </citation>
    <scope>NUCLEOTIDE SEQUENCE [LARGE SCALE GENOMIC DNA]</scope>
    <source>
        <strain evidence="8 9">B25</strain>
    </source>
</reference>
<dbReference type="Pfam" id="PF00583">
    <property type="entry name" value="Acetyltransf_1"/>
    <property type="match status" value="1"/>
</dbReference>
<gene>
    <name evidence="8" type="ORF">SAMN04487977_105115</name>
</gene>
<evidence type="ECO:0000313" key="9">
    <source>
        <dbReference type="Proteomes" id="UP000182360"/>
    </source>
</evidence>